<gene>
    <name evidence="9" type="primary">hemA</name>
    <name evidence="18" type="ORF">FYK34_18135</name>
</gene>
<feature type="binding site" evidence="9 11">
    <location>
        <begin position="110"/>
        <end position="112"/>
    </location>
    <ligand>
        <name>substrate</name>
    </ligand>
</feature>
<dbReference type="CDD" id="cd05213">
    <property type="entry name" value="NAD_bind_Glutamyl_tRNA_reduct"/>
    <property type="match status" value="1"/>
</dbReference>
<evidence type="ECO:0000256" key="13">
    <source>
        <dbReference type="PIRSR" id="PIRSR000445-4"/>
    </source>
</evidence>
<dbReference type="InterPro" id="IPR000343">
    <property type="entry name" value="4pyrrol_synth_GluRdtase"/>
</dbReference>
<evidence type="ECO:0000313" key="19">
    <source>
        <dbReference type="Proteomes" id="UP000322079"/>
    </source>
</evidence>
<protein>
    <recommendedName>
        <fullName evidence="8 9">Glutamyl-tRNA reductase</fullName>
        <shortName evidence="9">GluTR</shortName>
        <ecNumber evidence="3 9">1.2.1.70</ecNumber>
    </recommendedName>
</protein>
<evidence type="ECO:0000256" key="14">
    <source>
        <dbReference type="RuleBase" id="RU000584"/>
    </source>
</evidence>
<evidence type="ECO:0000256" key="10">
    <source>
        <dbReference type="PIRSR" id="PIRSR000445-1"/>
    </source>
</evidence>
<dbReference type="Gene3D" id="3.40.50.720">
    <property type="entry name" value="NAD(P)-binding Rossmann-like Domain"/>
    <property type="match status" value="1"/>
</dbReference>
<dbReference type="InterPro" id="IPR015896">
    <property type="entry name" value="4pyrrol_synth_GluRdtase_dimer"/>
</dbReference>
<dbReference type="InterPro" id="IPR018214">
    <property type="entry name" value="GluRdtase_CS"/>
</dbReference>
<feature type="binding site" evidence="9 12">
    <location>
        <begin position="185"/>
        <end position="190"/>
    </location>
    <ligand>
        <name>NADP(+)</name>
        <dbReference type="ChEBI" id="CHEBI:58349"/>
    </ligand>
</feature>
<feature type="active site" description="Nucleophile" evidence="9 10">
    <location>
        <position position="50"/>
    </location>
</feature>
<dbReference type="Pfam" id="PF01488">
    <property type="entry name" value="Shikimate_DH"/>
    <property type="match status" value="1"/>
</dbReference>
<evidence type="ECO:0000256" key="7">
    <source>
        <dbReference type="ARBA" id="ARBA00047464"/>
    </source>
</evidence>
<evidence type="ECO:0000259" key="16">
    <source>
        <dbReference type="Pfam" id="PF01488"/>
    </source>
</evidence>
<evidence type="ECO:0000256" key="9">
    <source>
        <dbReference type="HAMAP-Rule" id="MF_00087"/>
    </source>
</evidence>
<proteinExistence type="inferred from homology"/>
<evidence type="ECO:0000256" key="12">
    <source>
        <dbReference type="PIRSR" id="PIRSR000445-3"/>
    </source>
</evidence>
<dbReference type="FunFam" id="3.40.50.720:FF:000031">
    <property type="entry name" value="Glutamyl-tRNA reductase"/>
    <property type="match status" value="1"/>
</dbReference>
<dbReference type="SUPFAM" id="SSF69742">
    <property type="entry name" value="Glutamyl tRNA-reductase catalytic, N-terminal domain"/>
    <property type="match status" value="1"/>
</dbReference>
<dbReference type="SUPFAM" id="SSF69075">
    <property type="entry name" value="Glutamyl tRNA-reductase dimerization domain"/>
    <property type="match status" value="1"/>
</dbReference>
<dbReference type="HAMAP" id="MF_00087">
    <property type="entry name" value="Glu_tRNA_reductase"/>
    <property type="match status" value="1"/>
</dbReference>
<dbReference type="KEGG" id="chrm:FYK34_18135"/>
<dbReference type="GO" id="GO:0008883">
    <property type="term" value="F:glutamyl-tRNA reductase activity"/>
    <property type="evidence" value="ECO:0007669"/>
    <property type="project" value="UniProtKB-UniRule"/>
</dbReference>
<comment type="pathway">
    <text evidence="1 9 14">Porphyrin-containing compound metabolism; protoporphyrin-IX biosynthesis; 5-aminolevulinate from L-glutamyl-tRNA(Glu): step 1/2.</text>
</comment>
<feature type="domain" description="Glutamyl-tRNA reductase N-terminal" evidence="17">
    <location>
        <begin position="6"/>
        <end position="152"/>
    </location>
</feature>
<dbReference type="InterPro" id="IPR036291">
    <property type="entry name" value="NAD(P)-bd_dom_sf"/>
</dbReference>
<dbReference type="InterPro" id="IPR006151">
    <property type="entry name" value="Shikm_DH/Glu-tRNA_Rdtase"/>
</dbReference>
<comment type="catalytic activity">
    <reaction evidence="7 9 14">
        <text>(S)-4-amino-5-oxopentanoate + tRNA(Glu) + NADP(+) = L-glutamyl-tRNA(Glu) + NADPH + H(+)</text>
        <dbReference type="Rhea" id="RHEA:12344"/>
        <dbReference type="Rhea" id="RHEA-COMP:9663"/>
        <dbReference type="Rhea" id="RHEA-COMP:9680"/>
        <dbReference type="ChEBI" id="CHEBI:15378"/>
        <dbReference type="ChEBI" id="CHEBI:57501"/>
        <dbReference type="ChEBI" id="CHEBI:57783"/>
        <dbReference type="ChEBI" id="CHEBI:58349"/>
        <dbReference type="ChEBI" id="CHEBI:78442"/>
        <dbReference type="ChEBI" id="CHEBI:78520"/>
        <dbReference type="EC" id="1.2.1.70"/>
    </reaction>
</comment>
<evidence type="ECO:0000256" key="6">
    <source>
        <dbReference type="ARBA" id="ARBA00023244"/>
    </source>
</evidence>
<keyword evidence="4 9" id="KW-0521">NADP</keyword>
<dbReference type="PANTHER" id="PTHR43013">
    <property type="entry name" value="GLUTAMYL-TRNA REDUCTASE"/>
    <property type="match status" value="1"/>
</dbReference>
<evidence type="ECO:0000259" key="15">
    <source>
        <dbReference type="Pfam" id="PF00745"/>
    </source>
</evidence>
<feature type="binding site" evidence="9 11">
    <location>
        <begin position="49"/>
        <end position="52"/>
    </location>
    <ligand>
        <name>substrate</name>
    </ligand>
</feature>
<evidence type="ECO:0000256" key="4">
    <source>
        <dbReference type="ARBA" id="ARBA00022857"/>
    </source>
</evidence>
<comment type="miscellaneous">
    <text evidence="9">During catalysis, the active site Cys acts as a nucleophile attacking the alpha-carbonyl group of tRNA-bound glutamate with the formation of a thioester intermediate between enzyme and glutamate, and the concomitant release of tRNA(Glu). The thioester intermediate is finally reduced by direct hydride transfer from NADPH, to form the product GSA.</text>
</comment>
<dbReference type="FunFam" id="3.30.460.30:FF:000001">
    <property type="entry name" value="Glutamyl-tRNA reductase"/>
    <property type="match status" value="1"/>
</dbReference>
<dbReference type="NCBIfam" id="TIGR01035">
    <property type="entry name" value="hemA"/>
    <property type="match status" value="1"/>
</dbReference>
<organism evidence="18 19">
    <name type="scientific">Chromobacterium paludis</name>
    <dbReference type="NCBI Taxonomy" id="2605945"/>
    <lineage>
        <taxon>Bacteria</taxon>
        <taxon>Pseudomonadati</taxon>
        <taxon>Pseudomonadota</taxon>
        <taxon>Betaproteobacteria</taxon>
        <taxon>Neisseriales</taxon>
        <taxon>Chromobacteriaceae</taxon>
        <taxon>Chromobacterium</taxon>
    </lineage>
</organism>
<dbReference type="InterPro" id="IPR015895">
    <property type="entry name" value="4pyrrol_synth_GluRdtase_N"/>
</dbReference>
<comment type="function">
    <text evidence="9">Catalyzes the NADPH-dependent reduction of glutamyl-tRNA(Glu) to glutamate 1-semialdehyde (GSA).</text>
</comment>
<accession>A0A5C1DLB8</accession>
<feature type="binding site" evidence="9 11">
    <location>
        <position position="116"/>
    </location>
    <ligand>
        <name>substrate</name>
    </ligand>
</feature>
<dbReference type="EMBL" id="CP043473">
    <property type="protein sequence ID" value="QEL57350.1"/>
    <property type="molecule type" value="Genomic_DNA"/>
</dbReference>
<feature type="domain" description="Quinate/shikimate 5-dehydrogenase/glutamyl-tRNA reductase" evidence="16">
    <location>
        <begin position="167"/>
        <end position="301"/>
    </location>
</feature>
<comment type="domain">
    <text evidence="9">Possesses an unusual extended V-shaped dimeric structure with each monomer consisting of three distinct domains arranged along a curved 'spinal' alpha-helix. The N-terminal catalytic domain specifically recognizes the glutamate moiety of the substrate. The second domain is the NADPH-binding domain, and the third C-terminal domain is responsible for dimerization.</text>
</comment>
<dbReference type="InterPro" id="IPR036343">
    <property type="entry name" value="GluRdtase_N_sf"/>
</dbReference>
<dbReference type="Pfam" id="PF00745">
    <property type="entry name" value="GlutR_dimer"/>
    <property type="match status" value="1"/>
</dbReference>
<keyword evidence="5 9" id="KW-0560">Oxidoreductase</keyword>
<evidence type="ECO:0000256" key="8">
    <source>
        <dbReference type="ARBA" id="ARBA00068659"/>
    </source>
</evidence>
<feature type="site" description="Important for activity" evidence="9 13">
    <location>
        <position position="95"/>
    </location>
</feature>
<evidence type="ECO:0000313" key="18">
    <source>
        <dbReference type="EMBL" id="QEL57350.1"/>
    </source>
</evidence>
<keyword evidence="6 9" id="KW-0627">Porphyrin biosynthesis</keyword>
<dbReference type="GO" id="GO:0019353">
    <property type="term" value="P:protoporphyrinogen IX biosynthetic process from glutamate"/>
    <property type="evidence" value="ECO:0007669"/>
    <property type="project" value="TreeGrafter"/>
</dbReference>
<evidence type="ECO:0000256" key="3">
    <source>
        <dbReference type="ARBA" id="ARBA00012970"/>
    </source>
</evidence>
<dbReference type="EC" id="1.2.1.70" evidence="3 9"/>
<dbReference type="PIRSF" id="PIRSF000445">
    <property type="entry name" value="4pyrrol_synth_GluRdtase"/>
    <property type="match status" value="1"/>
</dbReference>
<dbReference type="SUPFAM" id="SSF51735">
    <property type="entry name" value="NAD(P)-binding Rossmann-fold domains"/>
    <property type="match status" value="1"/>
</dbReference>
<name>A0A5C1DLB8_9NEIS</name>
<dbReference type="Gene3D" id="3.30.460.30">
    <property type="entry name" value="Glutamyl-tRNA reductase, N-terminal domain"/>
    <property type="match status" value="1"/>
</dbReference>
<comment type="similarity">
    <text evidence="2 9 14">Belongs to the glutamyl-tRNA reductase family.</text>
</comment>
<reference evidence="18 19" key="1">
    <citation type="submission" date="2019-08" db="EMBL/GenBank/DDBJ databases">
        <title>Chromobacterium paludis, a novel bacterium isolated from a Maryland marsh pond.</title>
        <authorList>
            <person name="Blackburn M.B."/>
            <person name="Gundersen-Rindal D.E."/>
        </authorList>
    </citation>
    <scope>NUCLEOTIDE SEQUENCE [LARGE SCALE GENOMIC DNA]</scope>
    <source>
        <strain evidence="19">IIBBL 257-1</strain>
    </source>
</reference>
<evidence type="ECO:0000256" key="2">
    <source>
        <dbReference type="ARBA" id="ARBA00005916"/>
    </source>
</evidence>
<evidence type="ECO:0000256" key="1">
    <source>
        <dbReference type="ARBA" id="ARBA00005059"/>
    </source>
</evidence>
<dbReference type="RefSeq" id="WP_149298920.1">
    <property type="nucleotide sequence ID" value="NZ_CP043473.1"/>
</dbReference>
<dbReference type="PANTHER" id="PTHR43013:SF1">
    <property type="entry name" value="GLUTAMYL-TRNA REDUCTASE"/>
    <property type="match status" value="1"/>
</dbReference>
<dbReference type="UniPathway" id="UPA00251">
    <property type="reaction ID" value="UER00316"/>
</dbReference>
<dbReference type="Pfam" id="PF05201">
    <property type="entry name" value="GlutR_N"/>
    <property type="match status" value="1"/>
</dbReference>
<dbReference type="Proteomes" id="UP000322079">
    <property type="component" value="Chromosome"/>
</dbReference>
<sequence>MHLLALGLNHHTAPLAIREKLAFPADALPRALDSLVASQAAREAAIVSTCNRTEIYCLSPDPHAALDWLCQFHGMNRAELEPYLYQLEATQAARHAFRVASGLDSMVLGETQILGQLKDAVRSAENAGTLGTLLNGLFQRTFAVAKEVRSNTAVGASSVSMSAAAVKLAEQIFPSIAELNVLFVGAGEMIELVATHFAARNPSCLTVANRTLERGQRLAEQFGGNAITLAELPEALARYDVVVTSTASQLPIIGKGMVERAIKARRHRPMFMLDLAVPRDIELEVDKLDDVFLFSVDDIAGIVEVGKEARQQAAAEAETIIQSRVAEFADWLKKRETVPLIRALRDEADRTRRHALEGALKQLARGDAPEKVLEALSVQLTNKLMHPPTQALSSGSGAEHDAQVQTIARLYRLHPES</sequence>
<feature type="binding site" evidence="9 11">
    <location>
        <position position="105"/>
    </location>
    <ligand>
        <name>substrate</name>
    </ligand>
</feature>
<feature type="domain" description="Tetrapyrrole biosynthesis glutamyl-tRNA reductase dimerisation" evidence="15">
    <location>
        <begin position="316"/>
        <end position="413"/>
    </location>
</feature>
<dbReference type="PROSITE" id="PS00747">
    <property type="entry name" value="GLUTR"/>
    <property type="match status" value="1"/>
</dbReference>
<evidence type="ECO:0000256" key="11">
    <source>
        <dbReference type="PIRSR" id="PIRSR000445-2"/>
    </source>
</evidence>
<dbReference type="AlphaFoldDB" id="A0A5C1DLB8"/>
<comment type="subunit">
    <text evidence="9">Homodimer.</text>
</comment>
<evidence type="ECO:0000259" key="17">
    <source>
        <dbReference type="Pfam" id="PF05201"/>
    </source>
</evidence>
<keyword evidence="19" id="KW-1185">Reference proteome</keyword>
<evidence type="ECO:0000256" key="5">
    <source>
        <dbReference type="ARBA" id="ARBA00023002"/>
    </source>
</evidence>
<dbReference type="GO" id="GO:0050661">
    <property type="term" value="F:NADP binding"/>
    <property type="evidence" value="ECO:0007669"/>
    <property type="project" value="InterPro"/>
</dbReference>
<dbReference type="InterPro" id="IPR036453">
    <property type="entry name" value="GluRdtase_dimer_dom_sf"/>
</dbReference>